<evidence type="ECO:0000256" key="3">
    <source>
        <dbReference type="ARBA" id="ARBA00023125"/>
    </source>
</evidence>
<dbReference type="InterPro" id="IPR018126">
    <property type="entry name" value="SASP_alpha/beta-type_CS"/>
</dbReference>
<name>A0A2W1LS69_9BACL</name>
<sequence length="90" mass="9552">MGRNRSNLKVVPECNQALDVMKYEIAAELGLTKGVTGDLSSEFAGELGSSPASVYGEVDWPTIATRDAGAVGGMITRRLVQQAEQVLRGL</sequence>
<comment type="function">
    <text evidence="1">SASP are bound to spore DNA. They are double-stranded DNA-binding proteins that cause DNA to change to an a-like conformation. They protect the DNA backbone from chemical and enzymatic cleavage and are thus involved in dormant spore's high resistance to UV light.</text>
</comment>
<evidence type="ECO:0000256" key="2">
    <source>
        <dbReference type="ARBA" id="ARBA00005442"/>
    </source>
</evidence>
<evidence type="ECO:0000256" key="1">
    <source>
        <dbReference type="ARBA" id="ARBA00003863"/>
    </source>
</evidence>
<dbReference type="PROSITE" id="PS00304">
    <property type="entry name" value="SASP_1"/>
    <property type="match status" value="1"/>
</dbReference>
<reference evidence="4 5" key="1">
    <citation type="submission" date="2018-06" db="EMBL/GenBank/DDBJ databases">
        <title>Paenibacillus imtechensis sp. nov.</title>
        <authorList>
            <person name="Pinnaka A.K."/>
            <person name="Singh H."/>
            <person name="Kaur M."/>
        </authorList>
    </citation>
    <scope>NUCLEOTIDE SEQUENCE [LARGE SCALE GENOMIC DNA]</scope>
    <source>
        <strain evidence="4 5">SMB1</strain>
    </source>
</reference>
<dbReference type="InterPro" id="IPR001448">
    <property type="entry name" value="SASP_alpha/beta-type"/>
</dbReference>
<protein>
    <submittedName>
        <fullName evidence="4">Small acid-soluble spore protein</fullName>
    </submittedName>
</protein>
<evidence type="ECO:0000313" key="5">
    <source>
        <dbReference type="Proteomes" id="UP000249522"/>
    </source>
</evidence>
<dbReference type="Proteomes" id="UP000249522">
    <property type="component" value="Unassembled WGS sequence"/>
</dbReference>
<dbReference type="GO" id="GO:0006265">
    <property type="term" value="P:DNA topological change"/>
    <property type="evidence" value="ECO:0007669"/>
    <property type="project" value="InterPro"/>
</dbReference>
<proteinExistence type="inferred from homology"/>
<organism evidence="4 5">
    <name type="scientific">Paenibacillus sambharensis</name>
    <dbReference type="NCBI Taxonomy" id="1803190"/>
    <lineage>
        <taxon>Bacteria</taxon>
        <taxon>Bacillati</taxon>
        <taxon>Bacillota</taxon>
        <taxon>Bacilli</taxon>
        <taxon>Bacillales</taxon>
        <taxon>Paenibacillaceae</taxon>
        <taxon>Paenibacillus</taxon>
    </lineage>
</organism>
<comment type="similarity">
    <text evidence="2">Belongs to the alpha/beta-type SASP family.</text>
</comment>
<dbReference type="AlphaFoldDB" id="A0A2W1LS69"/>
<dbReference type="PANTHER" id="PTHR36107">
    <property type="entry name" value="SMALL, ACID-SOLUBLE SPORE PROTEIN A"/>
    <property type="match status" value="1"/>
</dbReference>
<gene>
    <name evidence="4" type="ORF">DNH61_00755</name>
</gene>
<dbReference type="InterPro" id="IPR050847">
    <property type="entry name" value="SASP_DNA-binding"/>
</dbReference>
<dbReference type="PANTHER" id="PTHR36107:SF1">
    <property type="entry name" value="SMALL, ACID-SOLUBLE SPORE PROTEIN A"/>
    <property type="match status" value="1"/>
</dbReference>
<dbReference type="InterPro" id="IPR038300">
    <property type="entry name" value="SASP_sf_alpha/beta"/>
</dbReference>
<keyword evidence="5" id="KW-1185">Reference proteome</keyword>
<keyword evidence="3" id="KW-0238">DNA-binding</keyword>
<dbReference type="Pfam" id="PF00269">
    <property type="entry name" value="SASP"/>
    <property type="match status" value="1"/>
</dbReference>
<dbReference type="Gene3D" id="6.10.10.80">
    <property type="entry name" value="Small, acid-soluble spore protein, alpha/beta type-like"/>
    <property type="match status" value="1"/>
</dbReference>
<dbReference type="GO" id="GO:0003690">
    <property type="term" value="F:double-stranded DNA binding"/>
    <property type="evidence" value="ECO:0007669"/>
    <property type="project" value="InterPro"/>
</dbReference>
<evidence type="ECO:0000313" key="4">
    <source>
        <dbReference type="EMBL" id="PZD97822.1"/>
    </source>
</evidence>
<dbReference type="RefSeq" id="WP_111144785.1">
    <property type="nucleotide sequence ID" value="NZ_QKRB01000006.1"/>
</dbReference>
<accession>A0A2W1LS69</accession>
<dbReference type="OrthoDB" id="2939151at2"/>
<dbReference type="EMBL" id="QKRB01000006">
    <property type="protein sequence ID" value="PZD97822.1"/>
    <property type="molecule type" value="Genomic_DNA"/>
</dbReference>
<comment type="caution">
    <text evidence="4">The sequence shown here is derived from an EMBL/GenBank/DDBJ whole genome shotgun (WGS) entry which is preliminary data.</text>
</comment>